<keyword evidence="3" id="KW-0418">Kinase</keyword>
<proteinExistence type="inferred from homology"/>
<protein>
    <recommendedName>
        <fullName evidence="9">GHMP kinase N-terminal domain-containing protein</fullName>
    </recommendedName>
</protein>
<dbReference type="InterPro" id="IPR020568">
    <property type="entry name" value="Ribosomal_Su5_D2-typ_SF"/>
</dbReference>
<dbReference type="SUPFAM" id="SSF55060">
    <property type="entry name" value="GHMP Kinase, C-terminal domain"/>
    <property type="match status" value="1"/>
</dbReference>
<dbReference type="InterPro" id="IPR036554">
    <property type="entry name" value="GHMP_kinase_C_sf"/>
</dbReference>
<dbReference type="InterPro" id="IPR014606">
    <property type="entry name" value="Heptose_7-P_kinase"/>
</dbReference>
<evidence type="ECO:0000256" key="5">
    <source>
        <dbReference type="ARBA" id="ARBA00038121"/>
    </source>
</evidence>
<sequence length="317" mass="35279">MTPFRVSFAGGGSDLRAFYKDDPGCVVSTTIDKYMYLFAHPSFDRKIQIKYSRTELVDEIEEIQHPIVREVLRIFRLTGIDISSIADIPSGTGLGSSSSFTVGLFNALYGYVGKESTAEKLAADACRLEIDILEEPIGRQDQYAAAFGGLNLIKFRGDDSVIVEPIDMPPGKREELDANLLMFYTGGQREARGILEDQANNMADKTKRANLIRMTQLARELHVSLQKGCTDDMGLILDENWYLKKRLSAKISCGDLDDIYQVATKNGALGGKLLGAGGAGFFLFYCRVEEQERLRSALSGLREMRFRFDPQGTRLVL</sequence>
<feature type="domain" description="GHMP kinase N-terminal" evidence="6">
    <location>
        <begin position="70"/>
        <end position="149"/>
    </location>
</feature>
<dbReference type="EMBL" id="UINC01061314">
    <property type="protein sequence ID" value="SVB86762.1"/>
    <property type="molecule type" value="Genomic_DNA"/>
</dbReference>
<comment type="similarity">
    <text evidence="5">Belongs to the GHMP kinase family.</text>
</comment>
<evidence type="ECO:0000259" key="6">
    <source>
        <dbReference type="Pfam" id="PF00288"/>
    </source>
</evidence>
<name>A0A382HHX3_9ZZZZ</name>
<accession>A0A382HHX3</accession>
<dbReference type="GO" id="GO:0042352">
    <property type="term" value="P:GDP-L-fucose salvage"/>
    <property type="evidence" value="ECO:0007669"/>
    <property type="project" value="TreeGrafter"/>
</dbReference>
<evidence type="ECO:0000256" key="4">
    <source>
        <dbReference type="ARBA" id="ARBA00022840"/>
    </source>
</evidence>
<reference evidence="8" key="1">
    <citation type="submission" date="2018-05" db="EMBL/GenBank/DDBJ databases">
        <authorList>
            <person name="Lanie J.A."/>
            <person name="Ng W.-L."/>
            <person name="Kazmierczak K.M."/>
            <person name="Andrzejewski T.M."/>
            <person name="Davidsen T.M."/>
            <person name="Wayne K.J."/>
            <person name="Tettelin H."/>
            <person name="Glass J.I."/>
            <person name="Rusch D."/>
            <person name="Podicherti R."/>
            <person name="Tsui H.-C.T."/>
            <person name="Winkler M.E."/>
        </authorList>
    </citation>
    <scope>NUCLEOTIDE SEQUENCE</scope>
</reference>
<dbReference type="Gene3D" id="3.30.230.120">
    <property type="match status" value="1"/>
</dbReference>
<organism evidence="8">
    <name type="scientific">marine metagenome</name>
    <dbReference type="NCBI Taxonomy" id="408172"/>
    <lineage>
        <taxon>unclassified sequences</taxon>
        <taxon>metagenomes</taxon>
        <taxon>ecological metagenomes</taxon>
    </lineage>
</organism>
<dbReference type="SUPFAM" id="SSF54211">
    <property type="entry name" value="Ribosomal protein S5 domain 2-like"/>
    <property type="match status" value="1"/>
</dbReference>
<dbReference type="PIRSF" id="PIRSF036406">
    <property type="entry name" value="Hept_kin"/>
    <property type="match status" value="1"/>
</dbReference>
<dbReference type="InterPro" id="IPR052203">
    <property type="entry name" value="GHMP_Kinase-Related"/>
</dbReference>
<evidence type="ECO:0000256" key="1">
    <source>
        <dbReference type="ARBA" id="ARBA00022679"/>
    </source>
</evidence>
<dbReference type="InterPro" id="IPR001174">
    <property type="entry name" value="HddA/FKP"/>
</dbReference>
<dbReference type="PRINTS" id="PR00960">
    <property type="entry name" value="LMBPPROTEIN"/>
</dbReference>
<evidence type="ECO:0000256" key="2">
    <source>
        <dbReference type="ARBA" id="ARBA00022741"/>
    </source>
</evidence>
<feature type="domain" description="GHMP kinase C-terminal" evidence="7">
    <location>
        <begin position="224"/>
        <end position="301"/>
    </location>
</feature>
<gene>
    <name evidence="8" type="ORF">METZ01_LOCUS239616</name>
</gene>
<dbReference type="PROSITE" id="PS00627">
    <property type="entry name" value="GHMP_KINASES_ATP"/>
    <property type="match status" value="1"/>
</dbReference>
<evidence type="ECO:0000256" key="3">
    <source>
        <dbReference type="ARBA" id="ARBA00022777"/>
    </source>
</evidence>
<dbReference type="InterPro" id="IPR013750">
    <property type="entry name" value="GHMP_kinase_C_dom"/>
</dbReference>
<dbReference type="PANTHER" id="PTHR32463:SF0">
    <property type="entry name" value="L-FUCOSE KINASE"/>
    <property type="match status" value="1"/>
</dbReference>
<dbReference type="GO" id="GO:0050201">
    <property type="term" value="F:fucokinase activity"/>
    <property type="evidence" value="ECO:0007669"/>
    <property type="project" value="TreeGrafter"/>
</dbReference>
<dbReference type="Pfam" id="PF00288">
    <property type="entry name" value="GHMP_kinases_N"/>
    <property type="match status" value="1"/>
</dbReference>
<dbReference type="InterPro" id="IPR006203">
    <property type="entry name" value="GHMP_knse_ATP-bd_CS"/>
</dbReference>
<dbReference type="GO" id="GO:0005524">
    <property type="term" value="F:ATP binding"/>
    <property type="evidence" value="ECO:0007669"/>
    <property type="project" value="UniProtKB-KW"/>
</dbReference>
<evidence type="ECO:0000313" key="8">
    <source>
        <dbReference type="EMBL" id="SVB86762.1"/>
    </source>
</evidence>
<dbReference type="AlphaFoldDB" id="A0A382HHX3"/>
<dbReference type="InterPro" id="IPR006204">
    <property type="entry name" value="GHMP_kinase_N_dom"/>
</dbReference>
<dbReference type="Pfam" id="PF08544">
    <property type="entry name" value="GHMP_kinases_C"/>
    <property type="match status" value="1"/>
</dbReference>
<dbReference type="PANTHER" id="PTHR32463">
    <property type="entry name" value="L-FUCOSE KINASE"/>
    <property type="match status" value="1"/>
</dbReference>
<evidence type="ECO:0000259" key="7">
    <source>
        <dbReference type="Pfam" id="PF08544"/>
    </source>
</evidence>
<keyword evidence="1" id="KW-0808">Transferase</keyword>
<keyword evidence="2" id="KW-0547">Nucleotide-binding</keyword>
<keyword evidence="4" id="KW-0067">ATP-binding</keyword>
<evidence type="ECO:0008006" key="9">
    <source>
        <dbReference type="Google" id="ProtNLM"/>
    </source>
</evidence>